<proteinExistence type="predicted"/>
<name>A0A9E7FWW5_9LILI</name>
<gene>
    <name evidence="2" type="ORF">MUK42_20325</name>
</gene>
<dbReference type="Gene3D" id="3.80.10.10">
    <property type="entry name" value="Ribonuclease Inhibitor"/>
    <property type="match status" value="1"/>
</dbReference>
<organism evidence="2 3">
    <name type="scientific">Musa troglodytarum</name>
    <name type="common">fe'i banana</name>
    <dbReference type="NCBI Taxonomy" id="320322"/>
    <lineage>
        <taxon>Eukaryota</taxon>
        <taxon>Viridiplantae</taxon>
        <taxon>Streptophyta</taxon>
        <taxon>Embryophyta</taxon>
        <taxon>Tracheophyta</taxon>
        <taxon>Spermatophyta</taxon>
        <taxon>Magnoliopsida</taxon>
        <taxon>Liliopsida</taxon>
        <taxon>Zingiberales</taxon>
        <taxon>Musaceae</taxon>
        <taxon>Musa</taxon>
    </lineage>
</organism>
<evidence type="ECO:0000313" key="2">
    <source>
        <dbReference type="EMBL" id="URE03884.1"/>
    </source>
</evidence>
<reference evidence="2" key="1">
    <citation type="submission" date="2022-05" db="EMBL/GenBank/DDBJ databases">
        <title>The Musa troglodytarum L. genome provides insights into the mechanism of non-climacteric behaviour and enrichment of carotenoids.</title>
        <authorList>
            <person name="Wang J."/>
        </authorList>
    </citation>
    <scope>NUCLEOTIDE SEQUENCE</scope>
    <source>
        <tissue evidence="2">Leaf</tissue>
    </source>
</reference>
<dbReference type="SUPFAM" id="SSF52058">
    <property type="entry name" value="L domain-like"/>
    <property type="match status" value="1"/>
</dbReference>
<keyword evidence="3" id="KW-1185">Reference proteome</keyword>
<dbReference type="InterPro" id="IPR032675">
    <property type="entry name" value="LRR_dom_sf"/>
</dbReference>
<dbReference type="EMBL" id="CP097507">
    <property type="protein sequence ID" value="URE03884.1"/>
    <property type="molecule type" value="Genomic_DNA"/>
</dbReference>
<dbReference type="Proteomes" id="UP001055439">
    <property type="component" value="Chromosome 5"/>
</dbReference>
<feature type="region of interest" description="Disordered" evidence="1">
    <location>
        <begin position="54"/>
        <end position="82"/>
    </location>
</feature>
<evidence type="ECO:0000256" key="1">
    <source>
        <dbReference type="SAM" id="MobiDB-lite"/>
    </source>
</evidence>
<accession>A0A9E7FWW5</accession>
<evidence type="ECO:0000313" key="3">
    <source>
        <dbReference type="Proteomes" id="UP001055439"/>
    </source>
</evidence>
<dbReference type="AlphaFoldDB" id="A0A9E7FWW5"/>
<sequence length="147" mass="15677">MHLRNVSALRDLDLSGNAIRGSIPGGFWSSPALLHVNLADTTLGGALRFDSGPQAAPLRSLGKSVHQHGRPRRPAPPGSPRLVGRLSSFCVYSHRRPQVFSSFTSSSSPQSPNKGESKNHIVGDCSIDCFRPPSGDCHNLLLGQDDG</sequence>
<protein>
    <submittedName>
        <fullName evidence="2">Uncharacterized protein</fullName>
    </submittedName>
</protein>